<keyword evidence="2" id="KW-1185">Reference proteome</keyword>
<accession>A0A840N5L1</accession>
<sequence>MLEMIGEGWPRLLSDLKTLLETGDVLPFA</sequence>
<evidence type="ECO:0000313" key="1">
    <source>
        <dbReference type="EMBL" id="MBB5067306.1"/>
    </source>
</evidence>
<dbReference type="Proteomes" id="UP000580474">
    <property type="component" value="Unassembled WGS sequence"/>
</dbReference>
<comment type="caution">
    <text evidence="1">The sequence shown here is derived from an EMBL/GenBank/DDBJ whole genome shotgun (WGS) entry which is preliminary data.</text>
</comment>
<name>A0A840N5L1_9PSEU</name>
<organism evidence="1 2">
    <name type="scientific">Saccharopolyspora gloriosae</name>
    <dbReference type="NCBI Taxonomy" id="455344"/>
    <lineage>
        <taxon>Bacteria</taxon>
        <taxon>Bacillati</taxon>
        <taxon>Actinomycetota</taxon>
        <taxon>Actinomycetes</taxon>
        <taxon>Pseudonocardiales</taxon>
        <taxon>Pseudonocardiaceae</taxon>
        <taxon>Saccharopolyspora</taxon>
    </lineage>
</organism>
<proteinExistence type="predicted"/>
<protein>
    <submittedName>
        <fullName evidence="1">Uncharacterized protein</fullName>
    </submittedName>
</protein>
<dbReference type="EMBL" id="JACHIV010000001">
    <property type="protein sequence ID" value="MBB5067306.1"/>
    <property type="molecule type" value="Genomic_DNA"/>
</dbReference>
<gene>
    <name evidence="1" type="ORF">BJ969_000394</name>
</gene>
<dbReference type="AlphaFoldDB" id="A0A840N5L1"/>
<reference evidence="1 2" key="1">
    <citation type="submission" date="2020-08" db="EMBL/GenBank/DDBJ databases">
        <title>Sequencing the genomes of 1000 actinobacteria strains.</title>
        <authorList>
            <person name="Klenk H.-P."/>
        </authorList>
    </citation>
    <scope>NUCLEOTIDE SEQUENCE [LARGE SCALE GENOMIC DNA]</scope>
    <source>
        <strain evidence="1 2">DSM 45582</strain>
    </source>
</reference>
<evidence type="ECO:0000313" key="2">
    <source>
        <dbReference type="Proteomes" id="UP000580474"/>
    </source>
</evidence>